<dbReference type="InterPro" id="IPR045276">
    <property type="entry name" value="YbiO_bact"/>
</dbReference>
<dbReference type="Pfam" id="PF00924">
    <property type="entry name" value="MS_channel_2nd"/>
    <property type="match status" value="1"/>
</dbReference>
<gene>
    <name evidence="11" type="ORF">COU19_02965</name>
</gene>
<evidence type="ECO:0000256" key="5">
    <source>
        <dbReference type="ARBA" id="ARBA00022989"/>
    </source>
</evidence>
<keyword evidence="3" id="KW-1003">Cell membrane</keyword>
<dbReference type="Pfam" id="PF21082">
    <property type="entry name" value="MS_channel_3rd"/>
    <property type="match status" value="1"/>
</dbReference>
<evidence type="ECO:0000256" key="3">
    <source>
        <dbReference type="ARBA" id="ARBA00022475"/>
    </source>
</evidence>
<dbReference type="GO" id="GO:0008381">
    <property type="term" value="F:mechanosensitive monoatomic ion channel activity"/>
    <property type="evidence" value="ECO:0007669"/>
    <property type="project" value="InterPro"/>
</dbReference>
<accession>A0A2H0U9G5</accession>
<feature type="transmembrane region" description="Helical" evidence="7">
    <location>
        <begin position="95"/>
        <end position="117"/>
    </location>
</feature>
<reference evidence="12" key="1">
    <citation type="submission" date="2017-09" db="EMBL/GenBank/DDBJ databases">
        <title>Depth-based differentiation of microbial function through sediment-hosted aquifers and enrichment of novel symbionts in the deep terrestrial subsurface.</title>
        <authorList>
            <person name="Probst A.J."/>
            <person name="Ladd B."/>
            <person name="Jarett J.K."/>
            <person name="Geller-Mcgrath D.E."/>
            <person name="Sieber C.M.K."/>
            <person name="Emerson J.B."/>
            <person name="Anantharaman K."/>
            <person name="Thomas B.C."/>
            <person name="Malmstrom R."/>
            <person name="Stieglmeier M."/>
            <person name="Klingl A."/>
            <person name="Woyke T."/>
            <person name="Ryan C.M."/>
            <person name="Banfield J.F."/>
        </authorList>
    </citation>
    <scope>NUCLEOTIDE SEQUENCE [LARGE SCALE GENOMIC DNA]</scope>
</reference>
<evidence type="ECO:0000256" key="6">
    <source>
        <dbReference type="ARBA" id="ARBA00023136"/>
    </source>
</evidence>
<dbReference type="Gene3D" id="1.10.287.1260">
    <property type="match status" value="1"/>
</dbReference>
<evidence type="ECO:0000313" key="11">
    <source>
        <dbReference type="EMBL" id="PIR83000.1"/>
    </source>
</evidence>
<protein>
    <submittedName>
        <fullName evidence="11">Mechanosensitive ion channel family protein</fullName>
    </submittedName>
</protein>
<dbReference type="Pfam" id="PF21088">
    <property type="entry name" value="MS_channel_1st"/>
    <property type="match status" value="1"/>
</dbReference>
<evidence type="ECO:0000259" key="9">
    <source>
        <dbReference type="Pfam" id="PF21082"/>
    </source>
</evidence>
<evidence type="ECO:0000259" key="8">
    <source>
        <dbReference type="Pfam" id="PF00924"/>
    </source>
</evidence>
<dbReference type="SUPFAM" id="SSF82689">
    <property type="entry name" value="Mechanosensitive channel protein MscS (YggB), C-terminal domain"/>
    <property type="match status" value="1"/>
</dbReference>
<dbReference type="PANTHER" id="PTHR30460:SF0">
    <property type="entry name" value="MODERATE CONDUCTANCE MECHANOSENSITIVE CHANNEL YBIO"/>
    <property type="match status" value="1"/>
</dbReference>
<dbReference type="Gene3D" id="3.30.70.100">
    <property type="match status" value="1"/>
</dbReference>
<dbReference type="SUPFAM" id="SSF50182">
    <property type="entry name" value="Sm-like ribonucleoproteins"/>
    <property type="match status" value="1"/>
</dbReference>
<dbReference type="Gene3D" id="2.30.30.60">
    <property type="match status" value="1"/>
</dbReference>
<dbReference type="InterPro" id="IPR049278">
    <property type="entry name" value="MS_channel_C"/>
</dbReference>
<dbReference type="SUPFAM" id="SSF82861">
    <property type="entry name" value="Mechanosensitive channel protein MscS (YggB), transmembrane region"/>
    <property type="match status" value="1"/>
</dbReference>
<evidence type="ECO:0000313" key="12">
    <source>
        <dbReference type="Proteomes" id="UP000230179"/>
    </source>
</evidence>
<evidence type="ECO:0000256" key="7">
    <source>
        <dbReference type="SAM" id="Phobius"/>
    </source>
</evidence>
<dbReference type="InterPro" id="IPR049142">
    <property type="entry name" value="MS_channel_1st"/>
</dbReference>
<feature type="domain" description="Mechanosensitive ion channel transmembrane helices 2/3" evidence="10">
    <location>
        <begin position="74"/>
        <end position="114"/>
    </location>
</feature>
<dbReference type="InterPro" id="IPR010920">
    <property type="entry name" value="LSM_dom_sf"/>
</dbReference>
<evidence type="ECO:0000259" key="10">
    <source>
        <dbReference type="Pfam" id="PF21088"/>
    </source>
</evidence>
<comment type="subcellular location">
    <subcellularLocation>
        <location evidence="1">Cell membrane</location>
        <topology evidence="1">Multi-pass membrane protein</topology>
    </subcellularLocation>
</comment>
<name>A0A2H0U9G5_9BACT</name>
<organism evidence="11 12">
    <name type="scientific">Candidatus Kaiserbacteria bacterium CG10_big_fil_rev_8_21_14_0_10_56_12</name>
    <dbReference type="NCBI Taxonomy" id="1974611"/>
    <lineage>
        <taxon>Bacteria</taxon>
        <taxon>Candidatus Kaiseribacteriota</taxon>
    </lineage>
</organism>
<feature type="domain" description="Mechanosensitive ion channel MscS C-terminal" evidence="9">
    <location>
        <begin position="185"/>
        <end position="273"/>
    </location>
</feature>
<dbReference type="AlphaFoldDB" id="A0A2H0U9G5"/>
<feature type="domain" description="Mechanosensitive ion channel MscS" evidence="8">
    <location>
        <begin position="116"/>
        <end position="179"/>
    </location>
</feature>
<dbReference type="GO" id="GO:0005886">
    <property type="term" value="C:plasma membrane"/>
    <property type="evidence" value="ECO:0007669"/>
    <property type="project" value="UniProtKB-SubCell"/>
</dbReference>
<dbReference type="EMBL" id="PFBL01000022">
    <property type="protein sequence ID" value="PIR83000.1"/>
    <property type="molecule type" value="Genomic_DNA"/>
</dbReference>
<evidence type="ECO:0000256" key="2">
    <source>
        <dbReference type="ARBA" id="ARBA00008017"/>
    </source>
</evidence>
<feature type="transmembrane region" description="Helical" evidence="7">
    <location>
        <begin position="20"/>
        <end position="45"/>
    </location>
</feature>
<comment type="caution">
    <text evidence="11">The sequence shown here is derived from an EMBL/GenBank/DDBJ whole genome shotgun (WGS) entry which is preliminary data.</text>
</comment>
<feature type="transmembrane region" description="Helical" evidence="7">
    <location>
        <begin position="66"/>
        <end position="89"/>
    </location>
</feature>
<keyword evidence="4 7" id="KW-0812">Transmembrane</keyword>
<evidence type="ECO:0000256" key="4">
    <source>
        <dbReference type="ARBA" id="ARBA00022692"/>
    </source>
</evidence>
<dbReference type="Proteomes" id="UP000230179">
    <property type="component" value="Unassembled WGS sequence"/>
</dbReference>
<keyword evidence="6 7" id="KW-0472">Membrane</keyword>
<dbReference type="PANTHER" id="PTHR30460">
    <property type="entry name" value="MODERATE CONDUCTANCE MECHANOSENSITIVE CHANNEL YBIO"/>
    <property type="match status" value="1"/>
</dbReference>
<dbReference type="InterPro" id="IPR023408">
    <property type="entry name" value="MscS_beta-dom_sf"/>
</dbReference>
<dbReference type="InterPro" id="IPR011014">
    <property type="entry name" value="MscS_channel_TM-2"/>
</dbReference>
<keyword evidence="5 7" id="KW-1133">Transmembrane helix</keyword>
<dbReference type="InterPro" id="IPR011066">
    <property type="entry name" value="MscS_channel_C_sf"/>
</dbReference>
<comment type="similarity">
    <text evidence="2">Belongs to the MscS (TC 1.A.23) family.</text>
</comment>
<proteinExistence type="inferred from homology"/>
<dbReference type="InterPro" id="IPR006685">
    <property type="entry name" value="MscS_channel_2nd"/>
</dbReference>
<evidence type="ECO:0000256" key="1">
    <source>
        <dbReference type="ARBA" id="ARBA00004651"/>
    </source>
</evidence>
<sequence length="285" mass="30864">MNALSIQLVDGLRAGLITHGVPIVIILVLVILARTLSPIVFGHIIRRMVPRGHFHSAAAERQREDTLIRITVGTLNVLVYIVAALMLLAEVGVNIAPFLAAAGVAGLAIGFGAQYLIRDVVAGIFIILENQYRVGDVICLDGTCGLVEDISIRMVTLRDLDGTVHHVPHGTVSKTSNLSKDYARVNLDIGVAYSADLEEVIRVVNETGAALASDTAWGKDVVKPIQFERVEDFADSAIIVKILGETKPLRQWAVAGEYRKRLKVAFDTAGIEIPFPQRVVHTPTP</sequence>